<gene>
    <name evidence="1" type="ORF">CINS_0299</name>
</gene>
<name>A0A0A8H310_9BACT</name>
<protein>
    <submittedName>
        <fullName evidence="1">Methyltransferase</fullName>
    </submittedName>
</protein>
<dbReference type="Gene3D" id="3.40.50.720">
    <property type="entry name" value="NAD(P)-binding Rossmann-like Domain"/>
    <property type="match status" value="1"/>
</dbReference>
<organism evidence="1 2">
    <name type="scientific">Campylobacter insulaenigrae NCTC 12927</name>
    <dbReference type="NCBI Taxonomy" id="1031564"/>
    <lineage>
        <taxon>Bacteria</taxon>
        <taxon>Pseudomonadati</taxon>
        <taxon>Campylobacterota</taxon>
        <taxon>Epsilonproteobacteria</taxon>
        <taxon>Campylobacterales</taxon>
        <taxon>Campylobacteraceae</taxon>
        <taxon>Campylobacter</taxon>
    </lineage>
</organism>
<dbReference type="GO" id="GO:0008168">
    <property type="term" value="F:methyltransferase activity"/>
    <property type="evidence" value="ECO:0007669"/>
    <property type="project" value="UniProtKB-KW"/>
</dbReference>
<dbReference type="Proteomes" id="UP000031163">
    <property type="component" value="Chromosome"/>
</dbReference>
<evidence type="ECO:0000313" key="2">
    <source>
        <dbReference type="Proteomes" id="UP000031163"/>
    </source>
</evidence>
<dbReference type="STRING" id="1031564.CINS_0299"/>
<sequence length="376" mass="43913">MLDYIVRKKCAVGCSEKLEILSKVKFPVFCGCVLDDRELDLIAEEEVVISQDGVVQLKKLIPLEILYASGHDSGATGLIWNQHHEEFSKFILNFEPKNVLEIGGGHGKLAKHCLENSDINWTIMEPNPTHKNPKVQYIESFFNATDLKHGVYDTIIHSHTLEHIYDPHNFLSEICTLLNGGGYMIFSIPNLKEYLKNKWINCISFEHSILMTEKIVEFLLLKNKFKIKYKKYFLKHSIFYCVEKDQNISSNGVYLYNEYKENKRMFLSMKQYYQNKISELNVIFQQNANKTMYLFGAHTFSQYLIYNGLYIKNIKNILDNNKNKWNKRLYGTELFVKDPQIIKNDNNVLVILNCGIYNDEIEIDILKICNCEIIKI</sequence>
<dbReference type="GO" id="GO:0032259">
    <property type="term" value="P:methylation"/>
    <property type="evidence" value="ECO:0007669"/>
    <property type="project" value="UniProtKB-KW"/>
</dbReference>
<keyword evidence="1" id="KW-0808">Transferase</keyword>
<dbReference type="Pfam" id="PF13489">
    <property type="entry name" value="Methyltransf_23"/>
    <property type="match status" value="1"/>
</dbReference>
<proteinExistence type="predicted"/>
<dbReference type="RefSeq" id="WP_039649244.1">
    <property type="nucleotide sequence ID" value="NZ_CP007770.1"/>
</dbReference>
<reference evidence="1 2" key="1">
    <citation type="journal article" date="2014" name="Genome Biol. Evol.">
        <title>Comparative Genomics of the Campylobacter lari Group.</title>
        <authorList>
            <person name="Miller W.G."/>
            <person name="Yee E."/>
            <person name="Chapman M.H."/>
            <person name="Smith T.P."/>
            <person name="Bono J.L."/>
            <person name="Huynh S."/>
            <person name="Parker C.T."/>
            <person name="Vandamme P."/>
            <person name="Luong K."/>
            <person name="Korlach J."/>
        </authorList>
    </citation>
    <scope>NUCLEOTIDE SEQUENCE [LARGE SCALE GENOMIC DNA]</scope>
    <source>
        <strain evidence="1 2">NCTC 12927</strain>
    </source>
</reference>
<dbReference type="Gene3D" id="3.40.50.150">
    <property type="entry name" value="Vaccinia Virus protein VP39"/>
    <property type="match status" value="1"/>
</dbReference>
<dbReference type="HOGENOM" id="CLU_737082_0_0_7"/>
<dbReference type="EMBL" id="CP007770">
    <property type="protein sequence ID" value="AJC87299.1"/>
    <property type="molecule type" value="Genomic_DNA"/>
</dbReference>
<keyword evidence="1" id="KW-0489">Methyltransferase</keyword>
<dbReference type="KEGG" id="cis:CINS_0299"/>
<dbReference type="AlphaFoldDB" id="A0A0A8H310"/>
<dbReference type="GeneID" id="74431116"/>
<dbReference type="SUPFAM" id="SSF53335">
    <property type="entry name" value="S-adenosyl-L-methionine-dependent methyltransferases"/>
    <property type="match status" value="1"/>
</dbReference>
<evidence type="ECO:0000313" key="1">
    <source>
        <dbReference type="EMBL" id="AJC87299.1"/>
    </source>
</evidence>
<accession>A0A0A8H310</accession>
<dbReference type="CDD" id="cd02440">
    <property type="entry name" value="AdoMet_MTases"/>
    <property type="match status" value="1"/>
</dbReference>
<dbReference type="InterPro" id="IPR029063">
    <property type="entry name" value="SAM-dependent_MTases_sf"/>
</dbReference>